<dbReference type="PANTHER" id="PTHR23318">
    <property type="entry name" value="ATP SYNTHASE GAMMA-RELATED"/>
    <property type="match status" value="1"/>
</dbReference>
<dbReference type="InterPro" id="IPR051137">
    <property type="entry name" value="PP4R3-like"/>
</dbReference>
<feature type="compositionally biased region" description="Low complexity" evidence="3">
    <location>
        <begin position="706"/>
        <end position="717"/>
    </location>
</feature>
<dbReference type="EMBL" id="JAFFGZ010000008">
    <property type="protein sequence ID" value="KAK4640302.1"/>
    <property type="molecule type" value="Genomic_DNA"/>
</dbReference>
<name>A0ABR0FBJ2_9PEZI</name>
<comment type="caution">
    <text evidence="6">The sequence shown here is derived from an EMBL/GenBank/DDBJ whole genome shotgun (WGS) entry which is preliminary data.</text>
</comment>
<organism evidence="6 7">
    <name type="scientific">Podospora bellae-mahoneyi</name>
    <dbReference type="NCBI Taxonomy" id="2093777"/>
    <lineage>
        <taxon>Eukaryota</taxon>
        <taxon>Fungi</taxon>
        <taxon>Dikarya</taxon>
        <taxon>Ascomycota</taxon>
        <taxon>Pezizomycotina</taxon>
        <taxon>Sordariomycetes</taxon>
        <taxon>Sordariomycetidae</taxon>
        <taxon>Sordariales</taxon>
        <taxon>Podosporaceae</taxon>
        <taxon>Podospora</taxon>
    </lineage>
</organism>
<dbReference type="GeneID" id="87900512"/>
<dbReference type="InterPro" id="IPR011993">
    <property type="entry name" value="PH-like_dom_sf"/>
</dbReference>
<dbReference type="InterPro" id="IPR016024">
    <property type="entry name" value="ARM-type_fold"/>
</dbReference>
<dbReference type="SUPFAM" id="SSF48371">
    <property type="entry name" value="ARM repeat"/>
    <property type="match status" value="1"/>
</dbReference>
<gene>
    <name evidence="6" type="primary">PSY2</name>
    <name evidence="6" type="ORF">QC761_605820</name>
</gene>
<protein>
    <submittedName>
        <fullName evidence="6">Platinum sensitivity protein</fullName>
    </submittedName>
</protein>
<reference evidence="6 7" key="1">
    <citation type="journal article" date="2023" name="bioRxiv">
        <title>High-quality genome assemblies of four members of thePodospora anserinaspecies complex.</title>
        <authorList>
            <person name="Ament-Velasquez S.L."/>
            <person name="Vogan A.A."/>
            <person name="Wallerman O."/>
            <person name="Hartmann F."/>
            <person name="Gautier V."/>
            <person name="Silar P."/>
            <person name="Giraud T."/>
            <person name="Johannesson H."/>
        </authorList>
    </citation>
    <scope>NUCLEOTIDE SEQUENCE [LARGE SCALE GENOMIC DNA]</scope>
    <source>
        <strain evidence="6 7">CBS 112042</strain>
    </source>
</reference>
<dbReference type="PANTHER" id="PTHR23318:SF0">
    <property type="entry name" value="SERINE_THREONINE-PROTEIN PHOSPHATASE 4 REGULATORY SUBUNIT 3"/>
    <property type="match status" value="1"/>
</dbReference>
<evidence type="ECO:0000256" key="2">
    <source>
        <dbReference type="ARBA" id="ARBA00023242"/>
    </source>
</evidence>
<evidence type="ECO:0000313" key="7">
    <source>
        <dbReference type="Proteomes" id="UP001322138"/>
    </source>
</evidence>
<dbReference type="RefSeq" id="XP_062729278.1">
    <property type="nucleotide sequence ID" value="XM_062881030.1"/>
</dbReference>
<dbReference type="InterPro" id="IPR006887">
    <property type="entry name" value="P4R3-like_central_dom"/>
</dbReference>
<comment type="subcellular location">
    <subcellularLocation>
        <location evidence="1">Nucleus</location>
    </subcellularLocation>
</comment>
<keyword evidence="7" id="KW-1185">Reference proteome</keyword>
<dbReference type="Gene3D" id="2.30.29.30">
    <property type="entry name" value="Pleckstrin-homology domain (PH domain)/Phosphotyrosine-binding domain (PTB)"/>
    <property type="match status" value="1"/>
</dbReference>
<accession>A0ABR0FBJ2</accession>
<dbReference type="InterPro" id="IPR055236">
    <property type="entry name" value="EVH1_PP4R3"/>
</dbReference>
<dbReference type="Proteomes" id="UP001322138">
    <property type="component" value="Unassembled WGS sequence"/>
</dbReference>
<feature type="domain" description="PP4R3 EVH1-like" evidence="5">
    <location>
        <begin position="14"/>
        <end position="68"/>
    </location>
</feature>
<keyword evidence="2" id="KW-0539">Nucleus</keyword>
<evidence type="ECO:0000259" key="5">
    <source>
        <dbReference type="Pfam" id="PF22972"/>
    </source>
</evidence>
<evidence type="ECO:0000259" key="4">
    <source>
        <dbReference type="Pfam" id="PF04802"/>
    </source>
</evidence>
<evidence type="ECO:0000256" key="1">
    <source>
        <dbReference type="ARBA" id="ARBA00004123"/>
    </source>
</evidence>
<feature type="region of interest" description="Disordered" evidence="3">
    <location>
        <begin position="631"/>
        <end position="755"/>
    </location>
</feature>
<proteinExistence type="predicted"/>
<feature type="domain" description="Serine/threonine-protein phosphatase 4 regulatory subunit 3-like central" evidence="4">
    <location>
        <begin position="122"/>
        <end position="624"/>
    </location>
</feature>
<evidence type="ECO:0000256" key="3">
    <source>
        <dbReference type="SAM" id="MobiDB-lite"/>
    </source>
</evidence>
<dbReference type="Pfam" id="PF22972">
    <property type="entry name" value="EVH1_PP4R3"/>
    <property type="match status" value="1"/>
</dbReference>
<evidence type="ECO:0000313" key="6">
    <source>
        <dbReference type="EMBL" id="KAK4640302.1"/>
    </source>
</evidence>
<dbReference type="Pfam" id="PF04802">
    <property type="entry name" value="PP4R3"/>
    <property type="match status" value="1"/>
</dbReference>
<feature type="region of interest" description="Disordered" evidence="3">
    <location>
        <begin position="419"/>
        <end position="442"/>
    </location>
</feature>
<sequence>MMAQPVPHQTTADKKRVKVYELRNNDWFDRGTGFCTACFVTIQEEQKEPRVIVQSEDQPDRLLLETKITPSLFGPTMASTWRFHFRRQMDARQYDDGLSDDLAMDMPTSIQLPPAELGTLIDIENTLRNLSQSPSGRDALAKAIMSEDYIAKLIPLVEMAEDMESLGDLHHLCNIMKTVVLLNDTGLIEHAVSDECVLGVVGAMEYDPDFPTHKANHRQWLNNQGRYKEVVRIQDDQVRRKIHQTYRLQYLKDVVLARILDDPTFSVLNSLIFFNQVEIVQHLHMTPGFMTDLFTVFGDPTVQPLRKKEAVIFIQQMCAISKNLQPPARQGLYGNFLQQGLVPVINYGLRHPDVTVRVGATDILGSILEFDPSMIRKTVYEQTHRKQAPLTDALIDLLLVEVDLGIKSQLTESLKVLLDPNVPGSGPPPENREGFMPKGKHQVSSDPQQDAFIAHFYEHSVAKLFKPLLDLEKRPNMKFNALEDGIFGYLNEILCFYIRHHTFRSKHFVFDHNIASRFGQLLACKQKHLQLVAIRFFRHLILLRDPFFTKHLSDRRIFGPVLDTLLRTLPRDNLLSSACLDFFTSINYEGDRELARHIMENYREKVVALSHIDYFRGMLMRWDQSRGYTVSEVDEEDEGGGGDAVMTTTTTTTTTAVDGGWSESKENEKPVVPSTPPPERLSEKRRREEDEDDALDKLMQHKRRNSSSAGNNSSLGSSGVGGMLRKKGSFHNNNSGKARSREGSPNGGGGGGQKKIAISIAPVLKTAVVRAGSPAAEERGREVRGGAGI</sequence>